<protein>
    <submittedName>
        <fullName evidence="8">Putative membrane protein</fullName>
    </submittedName>
</protein>
<evidence type="ECO:0000256" key="2">
    <source>
        <dbReference type="ARBA" id="ARBA00007362"/>
    </source>
</evidence>
<evidence type="ECO:0000256" key="6">
    <source>
        <dbReference type="SAM" id="Phobius"/>
    </source>
</evidence>
<dbReference type="SUPFAM" id="SSF103481">
    <property type="entry name" value="Multidrug resistance efflux transporter EmrE"/>
    <property type="match status" value="2"/>
</dbReference>
<evidence type="ECO:0000256" key="4">
    <source>
        <dbReference type="ARBA" id="ARBA00022989"/>
    </source>
</evidence>
<feature type="transmembrane region" description="Helical" evidence="6">
    <location>
        <begin position="202"/>
        <end position="224"/>
    </location>
</feature>
<feature type="transmembrane region" description="Helical" evidence="6">
    <location>
        <begin position="29"/>
        <end position="50"/>
    </location>
</feature>
<name>A0A2A9HFK9_TEPT2</name>
<keyword evidence="5 6" id="KW-0472">Membrane</keyword>
<evidence type="ECO:0000313" key="9">
    <source>
        <dbReference type="Proteomes" id="UP000223071"/>
    </source>
</evidence>
<dbReference type="Pfam" id="PF00892">
    <property type="entry name" value="EamA"/>
    <property type="match status" value="2"/>
</dbReference>
<dbReference type="RefSeq" id="WP_098503213.1">
    <property type="nucleotide sequence ID" value="NZ_PDJQ01000001.1"/>
</dbReference>
<dbReference type="GO" id="GO:0016020">
    <property type="term" value="C:membrane"/>
    <property type="evidence" value="ECO:0007669"/>
    <property type="project" value="UniProtKB-SubCell"/>
</dbReference>
<feature type="transmembrane region" description="Helical" evidence="6">
    <location>
        <begin position="174"/>
        <end position="195"/>
    </location>
</feature>
<dbReference type="InterPro" id="IPR037185">
    <property type="entry name" value="EmrE-like"/>
</dbReference>
<dbReference type="PANTHER" id="PTHR32322">
    <property type="entry name" value="INNER MEMBRANE TRANSPORTER"/>
    <property type="match status" value="1"/>
</dbReference>
<dbReference type="InterPro" id="IPR050638">
    <property type="entry name" value="AA-Vitamin_Transporters"/>
</dbReference>
<feature type="transmembrane region" description="Helical" evidence="6">
    <location>
        <begin position="122"/>
        <end position="143"/>
    </location>
</feature>
<feature type="transmembrane region" description="Helical" evidence="6">
    <location>
        <begin position="96"/>
        <end position="115"/>
    </location>
</feature>
<dbReference type="EMBL" id="PDJQ01000001">
    <property type="protein sequence ID" value="PFG73776.1"/>
    <property type="molecule type" value="Genomic_DNA"/>
</dbReference>
<comment type="subcellular location">
    <subcellularLocation>
        <location evidence="1">Membrane</location>
        <topology evidence="1">Multi-pass membrane protein</topology>
    </subcellularLocation>
</comment>
<evidence type="ECO:0000256" key="5">
    <source>
        <dbReference type="ARBA" id="ARBA00023136"/>
    </source>
</evidence>
<accession>A0A2A9HFK9</accession>
<dbReference type="Proteomes" id="UP000223071">
    <property type="component" value="Unassembled WGS sequence"/>
</dbReference>
<reference evidence="8 9" key="1">
    <citation type="submission" date="2017-09" db="EMBL/GenBank/DDBJ databases">
        <title>Sequencing the genomes of two abundant thermophiles in Great Basin hot springs: Thermocrinis jamiesonii and novel Chloroflexi Thermoflexus hugenholtzii.</title>
        <authorList>
            <person name="Hedlund B."/>
        </authorList>
    </citation>
    <scope>NUCLEOTIDE SEQUENCE [LARGE SCALE GENOMIC DNA]</scope>
    <source>
        <strain evidence="8 9">G233</strain>
    </source>
</reference>
<dbReference type="InterPro" id="IPR000620">
    <property type="entry name" value="EamA_dom"/>
</dbReference>
<gene>
    <name evidence="8" type="ORF">A9A59_0980</name>
</gene>
<sequence length="312" mass="31211">MGELAALLAALTWSATSVALTSLSARTSPVVLSGLRLGFGALVMPIVLWASGESSTIADAPLSTIAQVVASGALGYGLGDTLYILALNRLGMQRTFPVSMALYIGLTVVFGVLLLNEPFSWGLPAGALLIGVGIWLIVIPAAADAPPPPPALAQPEPAPVLVQPAPLYAAPGPAGYALLGGVGITWAAATLWLAAASGDLGAIAAGTIRTPAGAVALLGFALAFQRPALAAPLRNPRHVGAIALAGLVGTTIGSLLYVYAVVTAGAARTAILSSTSPLLALPLSVAFLGERLTRRILAGTLLCVAGIVLVVL</sequence>
<feature type="transmembrane region" description="Helical" evidence="6">
    <location>
        <begin position="239"/>
        <end position="262"/>
    </location>
</feature>
<organism evidence="8 9">
    <name type="scientific">Tepidiforma thermophila (strain KCTC 52669 / CGMCC 1.13589 / G233)</name>
    <dbReference type="NCBI Taxonomy" id="2761530"/>
    <lineage>
        <taxon>Bacteria</taxon>
        <taxon>Bacillati</taxon>
        <taxon>Chloroflexota</taxon>
        <taxon>Tepidiformia</taxon>
        <taxon>Tepidiformales</taxon>
        <taxon>Tepidiformaceae</taxon>
        <taxon>Tepidiforma</taxon>
    </lineage>
</organism>
<dbReference type="Gene3D" id="1.10.3730.20">
    <property type="match status" value="1"/>
</dbReference>
<keyword evidence="9" id="KW-1185">Reference proteome</keyword>
<feature type="domain" description="EamA" evidence="7">
    <location>
        <begin position="175"/>
        <end position="311"/>
    </location>
</feature>
<dbReference type="PANTHER" id="PTHR32322:SF2">
    <property type="entry name" value="EAMA DOMAIN-CONTAINING PROTEIN"/>
    <property type="match status" value="1"/>
</dbReference>
<proteinExistence type="inferred from homology"/>
<evidence type="ECO:0000256" key="3">
    <source>
        <dbReference type="ARBA" id="ARBA00022692"/>
    </source>
</evidence>
<keyword evidence="4 6" id="KW-1133">Transmembrane helix</keyword>
<comment type="caution">
    <text evidence="8">The sequence shown here is derived from an EMBL/GenBank/DDBJ whole genome shotgun (WGS) entry which is preliminary data.</text>
</comment>
<dbReference type="AlphaFoldDB" id="A0A2A9HFK9"/>
<feature type="domain" description="EamA" evidence="7">
    <location>
        <begin position="2"/>
        <end position="138"/>
    </location>
</feature>
<evidence type="ECO:0000313" key="8">
    <source>
        <dbReference type="EMBL" id="PFG73776.1"/>
    </source>
</evidence>
<evidence type="ECO:0000259" key="7">
    <source>
        <dbReference type="Pfam" id="PF00892"/>
    </source>
</evidence>
<evidence type="ECO:0000256" key="1">
    <source>
        <dbReference type="ARBA" id="ARBA00004141"/>
    </source>
</evidence>
<comment type="similarity">
    <text evidence="2">Belongs to the EamA transporter family.</text>
</comment>
<keyword evidence="3 6" id="KW-0812">Transmembrane</keyword>